<dbReference type="EMBL" id="QVQZ01000004">
    <property type="protein sequence ID" value="RFU53728.1"/>
    <property type="molecule type" value="Genomic_DNA"/>
</dbReference>
<reference evidence="3 7" key="1">
    <citation type="submission" date="2018-08" db="EMBL/GenBank/DDBJ databases">
        <title>Draft genome of Streptococcus sp .nov. Z2.</title>
        <authorList>
            <person name="Tian Z."/>
        </authorList>
    </citation>
    <scope>NUCLEOTIDE SEQUENCE [LARGE SCALE GENOMIC DNA]</scope>
    <source>
        <strain evidence="3 7">Z2</strain>
    </source>
</reference>
<dbReference type="Proteomes" id="UP000246115">
    <property type="component" value="Chromosome"/>
</dbReference>
<evidence type="ECO:0000313" key="5">
    <source>
        <dbReference type="Proteomes" id="UP000246115"/>
    </source>
</evidence>
<gene>
    <name evidence="2" type="ORF">DDV21_006995</name>
    <name evidence="3" type="ORF">DDV22_02900</name>
    <name evidence="4" type="ORF">DDV23_03300</name>
</gene>
<sequence length="226" mass="25633">MDNRLQKAPLMRIFKLKVASDKLTEFSEIGQHNLTTSIAKEPGTLAMYSTSSPDEPSTFYIAEIYENTEAYEKHVASEHFQSFASFAAEHLTDRLVYQLHPQWLKEKAEAISAQGKDSLTVKLAEVDVKTESNQAFRDIVVKEMAAAMEKETGVLAMYAATLADNPASWRFFEIYADNAAYEKHRQTQHFKTYIEQTAEMVQTKKLLTLTADILVNQGGLFFDLFL</sequence>
<dbReference type="PANTHER" id="PTHR33336">
    <property type="entry name" value="QUINOL MONOOXYGENASE YGIN-RELATED"/>
    <property type="match status" value="1"/>
</dbReference>
<accession>A0A372KQ20</accession>
<dbReference type="InterPro" id="IPR050744">
    <property type="entry name" value="AI-2_Isomerase_LsrG"/>
</dbReference>
<keyword evidence="7" id="KW-1185">Reference proteome</keyword>
<evidence type="ECO:0000313" key="4">
    <source>
        <dbReference type="EMBL" id="RFU53728.1"/>
    </source>
</evidence>
<reference evidence="2" key="4">
    <citation type="journal article" date="2019" name="Int. J. Syst. Evol. Microbiol.">
        <title>Streptococcus chenjunshii sp. nov. isolated from feces of Tibetan antelopes.</title>
        <authorList>
            <person name="Tian Z."/>
            <person name="Lu S."/>
            <person name="Jin D."/>
            <person name="Yang J."/>
            <person name="Pu J."/>
            <person name="Lai X.H."/>
            <person name="Bai X.N."/>
            <person name="Wu X.M."/>
            <person name="Li J."/>
            <person name="Wang S."/>
            <person name="Xu J."/>
        </authorList>
    </citation>
    <scope>NUCLEOTIDE SEQUENCE</scope>
    <source>
        <strain evidence="2">Z15</strain>
    </source>
</reference>
<dbReference type="Pfam" id="PF03992">
    <property type="entry name" value="ABM"/>
    <property type="match status" value="2"/>
</dbReference>
<dbReference type="InterPro" id="IPR007138">
    <property type="entry name" value="ABM_dom"/>
</dbReference>
<dbReference type="EMBL" id="CP031733">
    <property type="protein sequence ID" value="AXQ78847.1"/>
    <property type="molecule type" value="Genomic_DNA"/>
</dbReference>
<evidence type="ECO:0000313" key="6">
    <source>
        <dbReference type="Proteomes" id="UP000262901"/>
    </source>
</evidence>
<dbReference type="PROSITE" id="PS51725">
    <property type="entry name" value="ABM"/>
    <property type="match status" value="2"/>
</dbReference>
<dbReference type="AlphaFoldDB" id="A0A372KQ20"/>
<feature type="domain" description="ABM" evidence="1">
    <location>
        <begin position="120"/>
        <end position="210"/>
    </location>
</feature>
<dbReference type="Proteomes" id="UP000264056">
    <property type="component" value="Unassembled WGS sequence"/>
</dbReference>
<dbReference type="Gene3D" id="3.30.70.100">
    <property type="match status" value="1"/>
</dbReference>
<evidence type="ECO:0000259" key="1">
    <source>
        <dbReference type="PROSITE" id="PS51725"/>
    </source>
</evidence>
<dbReference type="EMBL" id="QVQY01000004">
    <property type="protein sequence ID" value="RFU51608.1"/>
    <property type="molecule type" value="Genomic_DNA"/>
</dbReference>
<feature type="domain" description="ABM" evidence="1">
    <location>
        <begin position="10"/>
        <end position="99"/>
    </location>
</feature>
<dbReference type="KEGG" id="schj:DDV21_006995"/>
<proteinExistence type="predicted"/>
<keyword evidence="4" id="KW-0503">Monooxygenase</keyword>
<dbReference type="OrthoDB" id="9812754at2"/>
<dbReference type="GO" id="GO:0004497">
    <property type="term" value="F:monooxygenase activity"/>
    <property type="evidence" value="ECO:0007669"/>
    <property type="project" value="UniProtKB-KW"/>
</dbReference>
<dbReference type="Proteomes" id="UP000262901">
    <property type="component" value="Unassembled WGS sequence"/>
</dbReference>
<evidence type="ECO:0000313" key="2">
    <source>
        <dbReference type="EMBL" id="AXQ78847.1"/>
    </source>
</evidence>
<accession>A0A346NCV2</accession>
<name>A0A372KQ20_9STRE</name>
<reference evidence="4 6" key="2">
    <citation type="submission" date="2018-08" db="EMBL/GenBank/DDBJ databases">
        <title>Draft genome of Streptococcus sp. nov. Z1.</title>
        <authorList>
            <person name="Tian Z."/>
        </authorList>
    </citation>
    <scope>NUCLEOTIDE SEQUENCE [LARGE SCALE GENOMIC DNA]</scope>
    <source>
        <strain evidence="4">Z1</strain>
        <strain evidence="6">Z1(2018)</strain>
    </source>
</reference>
<reference evidence="5" key="3">
    <citation type="submission" date="2018-08" db="EMBL/GenBank/DDBJ databases">
        <title>Streptococcus chenjunshii sp. nov., isolated from stools sample of the Tibetan antelope in the Qinghai-Tibet plateau, China.</title>
        <authorList>
            <person name="Tian Z."/>
        </authorList>
    </citation>
    <scope>NUCLEOTIDE SEQUENCE [LARGE SCALE GENOMIC DNA]</scope>
    <source>
        <strain evidence="5">Z15</strain>
    </source>
</reference>
<organism evidence="4 6">
    <name type="scientific">Streptococcus chenjunshii</name>
    <dbReference type="NCBI Taxonomy" id="2173853"/>
    <lineage>
        <taxon>Bacteria</taxon>
        <taxon>Bacillati</taxon>
        <taxon>Bacillota</taxon>
        <taxon>Bacilli</taxon>
        <taxon>Lactobacillales</taxon>
        <taxon>Streptococcaceae</taxon>
        <taxon>Streptococcus</taxon>
    </lineage>
</organism>
<dbReference type="PANTHER" id="PTHR33336:SF3">
    <property type="entry name" value="ABM DOMAIN-CONTAINING PROTEIN"/>
    <property type="match status" value="1"/>
</dbReference>
<evidence type="ECO:0000313" key="7">
    <source>
        <dbReference type="Proteomes" id="UP000264056"/>
    </source>
</evidence>
<dbReference type="InterPro" id="IPR011008">
    <property type="entry name" value="Dimeric_a/b-barrel"/>
</dbReference>
<dbReference type="RefSeq" id="WP_116877683.1">
    <property type="nucleotide sequence ID" value="NZ_CP031733.1"/>
</dbReference>
<evidence type="ECO:0000313" key="3">
    <source>
        <dbReference type="EMBL" id="RFU51608.1"/>
    </source>
</evidence>
<keyword evidence="4" id="KW-0560">Oxidoreductase</keyword>
<dbReference type="SUPFAM" id="SSF54909">
    <property type="entry name" value="Dimeric alpha+beta barrel"/>
    <property type="match status" value="2"/>
</dbReference>
<protein>
    <submittedName>
        <fullName evidence="4">Antibiotic biosynthesis monooxygenase</fullName>
    </submittedName>
</protein>